<comment type="similarity">
    <text evidence="8">Belongs to the methyltransferase superfamily.</text>
</comment>
<evidence type="ECO:0000256" key="1">
    <source>
        <dbReference type="ARBA" id="ARBA00000852"/>
    </source>
</evidence>
<dbReference type="GO" id="GO:0102130">
    <property type="term" value="F:malonyl-CoA methyltransferase activity"/>
    <property type="evidence" value="ECO:0007669"/>
    <property type="project" value="UniProtKB-EC"/>
</dbReference>
<dbReference type="InterPro" id="IPR050602">
    <property type="entry name" value="Malonyl-ACP_OMT"/>
</dbReference>
<dbReference type="OrthoDB" id="9760689at2"/>
<evidence type="ECO:0000256" key="7">
    <source>
        <dbReference type="ARBA" id="ARBA00022756"/>
    </source>
</evidence>
<dbReference type="InterPro" id="IPR013216">
    <property type="entry name" value="Methyltransf_11"/>
</dbReference>
<dbReference type="GO" id="GO:0008757">
    <property type="term" value="F:S-adenosylmethionine-dependent methyltransferase activity"/>
    <property type="evidence" value="ECO:0007669"/>
    <property type="project" value="InterPro"/>
</dbReference>
<evidence type="ECO:0000313" key="11">
    <source>
        <dbReference type="Proteomes" id="UP000238071"/>
    </source>
</evidence>
<dbReference type="GO" id="GO:0010340">
    <property type="term" value="F:carboxyl-O-methyltransferase activity"/>
    <property type="evidence" value="ECO:0007669"/>
    <property type="project" value="UniProtKB-UniRule"/>
</dbReference>
<dbReference type="Pfam" id="PF08241">
    <property type="entry name" value="Methyltransf_11"/>
    <property type="match status" value="1"/>
</dbReference>
<comment type="caution">
    <text evidence="10">The sequence shown here is derived from an EMBL/GenBank/DDBJ whole genome shotgun (WGS) entry which is preliminary data.</text>
</comment>
<reference evidence="10 11" key="1">
    <citation type="submission" date="2018-02" db="EMBL/GenBank/DDBJ databases">
        <title>Subsurface microbial communities from deep shales in Ohio and West Virginia, USA.</title>
        <authorList>
            <person name="Wrighton K."/>
        </authorList>
    </citation>
    <scope>NUCLEOTIDE SEQUENCE [LARGE SCALE GENOMIC DNA]</scope>
    <source>
        <strain evidence="10 11">OWC-G53F</strain>
    </source>
</reference>
<evidence type="ECO:0000256" key="4">
    <source>
        <dbReference type="ARBA" id="ARBA00022603"/>
    </source>
</evidence>
<comment type="function">
    <text evidence="8">Converts the free carboxyl group of a malonyl-thioester to its methyl ester by transfer of a methyl group from S-adenosyl-L-methionine (SAM). It allows to synthesize pimeloyl-ACP via the fatty acid synthetic pathway.</text>
</comment>
<evidence type="ECO:0000256" key="8">
    <source>
        <dbReference type="HAMAP-Rule" id="MF_00835"/>
    </source>
</evidence>
<dbReference type="RefSeq" id="WP_104424951.1">
    <property type="nucleotide sequence ID" value="NZ_PTIY01000015.1"/>
</dbReference>
<evidence type="ECO:0000256" key="3">
    <source>
        <dbReference type="ARBA" id="ARBA00012327"/>
    </source>
</evidence>
<dbReference type="SUPFAM" id="SSF53335">
    <property type="entry name" value="S-adenosyl-L-methionine-dependent methyltransferases"/>
    <property type="match status" value="1"/>
</dbReference>
<dbReference type="EMBL" id="PTIY01000015">
    <property type="protein sequence ID" value="PPK66974.1"/>
    <property type="molecule type" value="Genomic_DNA"/>
</dbReference>
<sequence length="257" mass="28261">MYLDKAKIRQSFAAASVTYDGVADLQRSVGKVLLDSVDKENPAGTLLDLGCGTGFLTAGLLARTRPIIALDIALPMLQVTRTKLIDTANVGYVCADAEQLPLAGHVVDGVFSNLALQWCVNLEGVFADIKRVLKPGGRLVFSIFGPQTLQELKAAWAEADDFNHVNDFYSERRLRRFLQLAGYTEIVVETNVYISNYDSVLTLMKELKHIGAHNVLAGRNKSITTKAQMQRMVAAYERHRTGELIPATFEVIMVTAS</sequence>
<dbReference type="AlphaFoldDB" id="A0A2S6GP16"/>
<dbReference type="NCBIfam" id="TIGR02072">
    <property type="entry name" value="BioC"/>
    <property type="match status" value="1"/>
</dbReference>
<dbReference type="Gene3D" id="3.40.50.150">
    <property type="entry name" value="Vaccinia Virus protein VP39"/>
    <property type="match status" value="1"/>
</dbReference>
<dbReference type="GO" id="GO:0009102">
    <property type="term" value="P:biotin biosynthetic process"/>
    <property type="evidence" value="ECO:0007669"/>
    <property type="project" value="UniProtKB-UniRule"/>
</dbReference>
<dbReference type="EC" id="2.1.1.197" evidence="3 8"/>
<dbReference type="InterPro" id="IPR011814">
    <property type="entry name" value="BioC"/>
</dbReference>
<keyword evidence="4 8" id="KW-0489">Methyltransferase</keyword>
<keyword evidence="7 8" id="KW-0093">Biotin biosynthesis</keyword>
<keyword evidence="6 8" id="KW-0949">S-adenosyl-L-methionine</keyword>
<dbReference type="UniPathway" id="UPA00078"/>
<dbReference type="PANTHER" id="PTHR13090">
    <property type="entry name" value="ARGININE-HYDROXYLASE NDUFAF5, MITOCHONDRIAL"/>
    <property type="match status" value="1"/>
</dbReference>
<evidence type="ECO:0000256" key="6">
    <source>
        <dbReference type="ARBA" id="ARBA00022691"/>
    </source>
</evidence>
<dbReference type="HAMAP" id="MF_00835">
    <property type="entry name" value="BioC"/>
    <property type="match status" value="1"/>
</dbReference>
<dbReference type="Proteomes" id="UP000238071">
    <property type="component" value="Unassembled WGS sequence"/>
</dbReference>
<proteinExistence type="inferred from homology"/>
<dbReference type="PANTHER" id="PTHR13090:SF1">
    <property type="entry name" value="ARGININE-HYDROXYLASE NDUFAF5, MITOCHONDRIAL"/>
    <property type="match status" value="1"/>
</dbReference>
<comment type="pathway">
    <text evidence="2 8">Cofactor biosynthesis; biotin biosynthesis.</text>
</comment>
<organism evidence="10 11">
    <name type="scientific">Methylobacter tundripaludum</name>
    <dbReference type="NCBI Taxonomy" id="173365"/>
    <lineage>
        <taxon>Bacteria</taxon>
        <taxon>Pseudomonadati</taxon>
        <taxon>Pseudomonadota</taxon>
        <taxon>Gammaproteobacteria</taxon>
        <taxon>Methylococcales</taxon>
        <taxon>Methylococcaceae</taxon>
        <taxon>Methylobacter</taxon>
    </lineage>
</organism>
<gene>
    <name evidence="8" type="primary">bioC</name>
    <name evidence="10" type="ORF">B0F88_11564</name>
</gene>
<evidence type="ECO:0000256" key="2">
    <source>
        <dbReference type="ARBA" id="ARBA00004746"/>
    </source>
</evidence>
<evidence type="ECO:0000313" key="10">
    <source>
        <dbReference type="EMBL" id="PPK66974.1"/>
    </source>
</evidence>
<feature type="domain" description="Methyltransferase type 11" evidence="9">
    <location>
        <begin position="47"/>
        <end position="141"/>
    </location>
</feature>
<evidence type="ECO:0000259" key="9">
    <source>
        <dbReference type="Pfam" id="PF08241"/>
    </source>
</evidence>
<dbReference type="GO" id="GO:0032259">
    <property type="term" value="P:methylation"/>
    <property type="evidence" value="ECO:0007669"/>
    <property type="project" value="UniProtKB-KW"/>
</dbReference>
<keyword evidence="11" id="KW-1185">Reference proteome</keyword>
<accession>A0A2S6GP16</accession>
<keyword evidence="5 8" id="KW-0808">Transferase</keyword>
<name>A0A2S6GP16_9GAMM</name>
<comment type="catalytic activity">
    <reaction evidence="1 8">
        <text>malonyl-[ACP] + S-adenosyl-L-methionine = malonyl-[ACP] methyl ester + S-adenosyl-L-homocysteine</text>
        <dbReference type="Rhea" id="RHEA:17105"/>
        <dbReference type="Rhea" id="RHEA-COMP:9623"/>
        <dbReference type="Rhea" id="RHEA-COMP:9954"/>
        <dbReference type="ChEBI" id="CHEBI:57856"/>
        <dbReference type="ChEBI" id="CHEBI:59789"/>
        <dbReference type="ChEBI" id="CHEBI:78449"/>
        <dbReference type="ChEBI" id="CHEBI:78845"/>
        <dbReference type="EC" id="2.1.1.197"/>
    </reaction>
</comment>
<evidence type="ECO:0000256" key="5">
    <source>
        <dbReference type="ARBA" id="ARBA00022679"/>
    </source>
</evidence>
<dbReference type="CDD" id="cd02440">
    <property type="entry name" value="AdoMet_MTases"/>
    <property type="match status" value="1"/>
</dbReference>
<protein>
    <recommendedName>
        <fullName evidence="3 8">Malonyl-[acyl-carrier protein] O-methyltransferase</fullName>
        <shortName evidence="8">Malonyl-ACP O-methyltransferase</shortName>
        <ecNumber evidence="3 8">2.1.1.197</ecNumber>
    </recommendedName>
    <alternativeName>
        <fullName evidence="8">Biotin synthesis protein BioC</fullName>
    </alternativeName>
</protein>
<dbReference type="InterPro" id="IPR029063">
    <property type="entry name" value="SAM-dependent_MTases_sf"/>
</dbReference>